<dbReference type="InterPro" id="IPR013149">
    <property type="entry name" value="ADH-like_C"/>
</dbReference>
<accession>E6PYL5</accession>
<dbReference type="InterPro" id="IPR013154">
    <property type="entry name" value="ADH-like_N"/>
</dbReference>
<dbReference type="Gene3D" id="3.90.180.10">
    <property type="entry name" value="Medium-chain alcohol dehydrogenases, catalytic domain"/>
    <property type="match status" value="1"/>
</dbReference>
<dbReference type="InterPro" id="IPR036291">
    <property type="entry name" value="NAD(P)-bd_dom_sf"/>
</dbReference>
<gene>
    <name evidence="5" type="ORF">CARN3_1003</name>
</gene>
<dbReference type="GO" id="GO:0008270">
    <property type="term" value="F:zinc ion binding"/>
    <property type="evidence" value="ECO:0007669"/>
    <property type="project" value="InterPro"/>
</dbReference>
<keyword evidence="1" id="KW-0479">Metal-binding</keyword>
<evidence type="ECO:0000259" key="4">
    <source>
        <dbReference type="SMART" id="SM00829"/>
    </source>
</evidence>
<dbReference type="PANTHER" id="PTHR43401:SF2">
    <property type="entry name" value="L-THREONINE 3-DEHYDROGENASE"/>
    <property type="match status" value="1"/>
</dbReference>
<evidence type="ECO:0000256" key="2">
    <source>
        <dbReference type="ARBA" id="ARBA00022833"/>
    </source>
</evidence>
<comment type="caution">
    <text evidence="5">The sequence shown here is derived from an EMBL/GenBank/DDBJ whole genome shotgun (WGS) entry which is preliminary data.</text>
</comment>
<dbReference type="GO" id="GO:0016491">
    <property type="term" value="F:oxidoreductase activity"/>
    <property type="evidence" value="ECO:0007669"/>
    <property type="project" value="UniProtKB-KW"/>
</dbReference>
<organism evidence="5">
    <name type="scientific">mine drainage metagenome</name>
    <dbReference type="NCBI Taxonomy" id="410659"/>
    <lineage>
        <taxon>unclassified sequences</taxon>
        <taxon>metagenomes</taxon>
        <taxon>ecological metagenomes</taxon>
    </lineage>
</organism>
<dbReference type="SUPFAM" id="SSF50129">
    <property type="entry name" value="GroES-like"/>
    <property type="match status" value="1"/>
</dbReference>
<dbReference type="CDD" id="cd08236">
    <property type="entry name" value="sugar_DH"/>
    <property type="match status" value="1"/>
</dbReference>
<dbReference type="InterPro" id="IPR002328">
    <property type="entry name" value="ADH_Zn_CS"/>
</dbReference>
<dbReference type="SMART" id="SM00829">
    <property type="entry name" value="PKS_ER"/>
    <property type="match status" value="1"/>
</dbReference>
<dbReference type="PANTHER" id="PTHR43401">
    <property type="entry name" value="L-THREONINE 3-DEHYDROGENASE"/>
    <property type="match status" value="1"/>
</dbReference>
<name>E6PYL5_9ZZZZ</name>
<dbReference type="SUPFAM" id="SSF51735">
    <property type="entry name" value="NAD(P)-binding Rossmann-fold domains"/>
    <property type="match status" value="1"/>
</dbReference>
<protein>
    <submittedName>
        <fullName evidence="5">Alcohol dehydrogenase GroES domain protein</fullName>
    </submittedName>
</protein>
<dbReference type="InterPro" id="IPR050129">
    <property type="entry name" value="Zn_alcohol_dh"/>
</dbReference>
<proteinExistence type="predicted"/>
<sequence length="362" mass="37815">MKALLLSEYGHLEMSDVAEPEPEVGELLIAVAACGICGSDVHGFDGSSGRRIPPLVMGHEAAGVVAGVGAGVTRFQVGDRVTFDSTVYCGACVYCQRGEINLCDRREVVGVSCREFRRAGAFAEYVTVPERIVYGLPEGLEFAEAAMLEAVAVALHAVHLAEIGPGETAVVIGAGMIGLLTMQAALALGCRRVLVADVDGTRLAMAEELGATEALLASGGELAQRVKALTDGHGAAVVFEAVGRDETVTAAVDAVRKGGTVVLVGNITPEVTLPLQKVVSRQIRLQGSCASCGEYPEAIELVSNGRIRVKPLITAVAPLEDGARWFARLHAREPNLMKVVLDPRLKVSMGSGMDSGEGEAGR</sequence>
<evidence type="ECO:0000256" key="3">
    <source>
        <dbReference type="ARBA" id="ARBA00023002"/>
    </source>
</evidence>
<dbReference type="InterPro" id="IPR020843">
    <property type="entry name" value="ER"/>
</dbReference>
<evidence type="ECO:0000313" key="5">
    <source>
        <dbReference type="EMBL" id="CBI00024.1"/>
    </source>
</evidence>
<dbReference type="Gene3D" id="3.40.50.720">
    <property type="entry name" value="NAD(P)-binding Rossmann-like Domain"/>
    <property type="match status" value="1"/>
</dbReference>
<dbReference type="PROSITE" id="PS00059">
    <property type="entry name" value="ADH_ZINC"/>
    <property type="match status" value="1"/>
</dbReference>
<dbReference type="AlphaFoldDB" id="E6PYL5"/>
<keyword evidence="2" id="KW-0862">Zinc</keyword>
<evidence type="ECO:0000256" key="1">
    <source>
        <dbReference type="ARBA" id="ARBA00022723"/>
    </source>
</evidence>
<reference evidence="5" key="1">
    <citation type="submission" date="2009-10" db="EMBL/GenBank/DDBJ databases">
        <title>Diversity of trophic interactions inside an arsenic-rich microbial ecosystem.</title>
        <authorList>
            <person name="Bertin P.N."/>
            <person name="Heinrich-Salmeron A."/>
            <person name="Pelletier E."/>
            <person name="Goulhen-Chollet F."/>
            <person name="Arsene-Ploetze F."/>
            <person name="Gallien S."/>
            <person name="Calteau A."/>
            <person name="Vallenet D."/>
            <person name="Casiot C."/>
            <person name="Chane-Woon-Ming B."/>
            <person name="Giloteaux L."/>
            <person name="Barakat M."/>
            <person name="Bonnefoy V."/>
            <person name="Bruneel O."/>
            <person name="Chandler M."/>
            <person name="Cleiss J."/>
            <person name="Duran R."/>
            <person name="Elbaz-Poulichet F."/>
            <person name="Fonknechten N."/>
            <person name="Lauga B."/>
            <person name="Mornico D."/>
            <person name="Ortet P."/>
            <person name="Schaeffer C."/>
            <person name="Siguier P."/>
            <person name="Alexander Thil Smith A."/>
            <person name="Van Dorsselaer A."/>
            <person name="Weissenbach J."/>
            <person name="Medigue C."/>
            <person name="Le Paslier D."/>
        </authorList>
    </citation>
    <scope>NUCLEOTIDE SEQUENCE</scope>
</reference>
<feature type="domain" description="Enoyl reductase (ER)" evidence="4">
    <location>
        <begin position="10"/>
        <end position="341"/>
    </location>
</feature>
<dbReference type="InterPro" id="IPR011032">
    <property type="entry name" value="GroES-like_sf"/>
</dbReference>
<dbReference type="EMBL" id="CABN01000083">
    <property type="protein sequence ID" value="CBI00024.1"/>
    <property type="molecule type" value="Genomic_DNA"/>
</dbReference>
<keyword evidence="3" id="KW-0560">Oxidoreductase</keyword>
<dbReference type="Pfam" id="PF00107">
    <property type="entry name" value="ADH_zinc_N"/>
    <property type="match status" value="1"/>
</dbReference>
<dbReference type="Pfam" id="PF08240">
    <property type="entry name" value="ADH_N"/>
    <property type="match status" value="1"/>
</dbReference>